<organism evidence="2 3">
    <name type="scientific">Trichinella pseudospiralis</name>
    <name type="common">Parasitic roundworm</name>
    <dbReference type="NCBI Taxonomy" id="6337"/>
    <lineage>
        <taxon>Eukaryota</taxon>
        <taxon>Metazoa</taxon>
        <taxon>Ecdysozoa</taxon>
        <taxon>Nematoda</taxon>
        <taxon>Enoplea</taxon>
        <taxon>Dorylaimia</taxon>
        <taxon>Trichinellida</taxon>
        <taxon>Trichinellidae</taxon>
        <taxon>Trichinella</taxon>
    </lineage>
</organism>
<gene>
    <name evidence="2" type="ORF">T4D_6260</name>
</gene>
<keyword evidence="1" id="KW-0472">Membrane</keyword>
<keyword evidence="1" id="KW-0812">Transmembrane</keyword>
<dbReference type="EMBL" id="JYDT01000031">
    <property type="protein sequence ID" value="KRY89474.1"/>
    <property type="molecule type" value="Genomic_DNA"/>
</dbReference>
<evidence type="ECO:0000256" key="1">
    <source>
        <dbReference type="SAM" id="Phobius"/>
    </source>
</evidence>
<keyword evidence="1" id="KW-1133">Transmembrane helix</keyword>
<proteinExistence type="predicted"/>
<evidence type="ECO:0000313" key="3">
    <source>
        <dbReference type="Proteomes" id="UP000054995"/>
    </source>
</evidence>
<feature type="transmembrane region" description="Helical" evidence="1">
    <location>
        <begin position="51"/>
        <end position="71"/>
    </location>
</feature>
<comment type="caution">
    <text evidence="2">The sequence shown here is derived from an EMBL/GenBank/DDBJ whole genome shotgun (WGS) entry which is preliminary data.</text>
</comment>
<sequence>MYLAALFLHLRHLKLRKRNNCYRASSLHPILRTLAKAFFVIAIFLKFTNDRLQDAVLCIMLIEALLLWLTFHGVKTNY</sequence>
<name>A0A0V1FU14_TRIPS</name>
<accession>A0A0V1FU14</accession>
<protein>
    <submittedName>
        <fullName evidence="2">Uncharacterized protein</fullName>
    </submittedName>
</protein>
<evidence type="ECO:0000313" key="2">
    <source>
        <dbReference type="EMBL" id="KRY89474.1"/>
    </source>
</evidence>
<dbReference type="Proteomes" id="UP000054995">
    <property type="component" value="Unassembled WGS sequence"/>
</dbReference>
<keyword evidence="3" id="KW-1185">Reference proteome</keyword>
<feature type="transmembrane region" description="Helical" evidence="1">
    <location>
        <begin position="21"/>
        <end position="45"/>
    </location>
</feature>
<dbReference type="AlphaFoldDB" id="A0A0V1FU14"/>
<reference evidence="2 3" key="1">
    <citation type="submission" date="2015-01" db="EMBL/GenBank/DDBJ databases">
        <title>Evolution of Trichinella species and genotypes.</title>
        <authorList>
            <person name="Korhonen P.K."/>
            <person name="Edoardo P."/>
            <person name="Giuseppe L.R."/>
            <person name="Gasser R.B."/>
        </authorList>
    </citation>
    <scope>NUCLEOTIDE SEQUENCE [LARGE SCALE GENOMIC DNA]</scope>
    <source>
        <strain evidence="2">ISS470</strain>
    </source>
</reference>